<evidence type="ECO:0000256" key="2">
    <source>
        <dbReference type="ARBA" id="ARBA00022969"/>
    </source>
</evidence>
<evidence type="ECO:0000256" key="4">
    <source>
        <dbReference type="ARBA" id="ARBA00023163"/>
    </source>
</evidence>
<evidence type="ECO:0000256" key="1">
    <source>
        <dbReference type="ARBA" id="ARBA00004123"/>
    </source>
</evidence>
<dbReference type="EMBL" id="JAZAVJ010000081">
    <property type="protein sequence ID" value="KAK7415538.1"/>
    <property type="molecule type" value="Genomic_DNA"/>
</dbReference>
<evidence type="ECO:0000313" key="9">
    <source>
        <dbReference type="Proteomes" id="UP001498476"/>
    </source>
</evidence>
<keyword evidence="5" id="KW-0539">Nucleus</keyword>
<feature type="domain" description="Velvet" evidence="7">
    <location>
        <begin position="86"/>
        <end position="269"/>
    </location>
</feature>
<dbReference type="InterPro" id="IPR037525">
    <property type="entry name" value="Velvet_dom"/>
</dbReference>
<comment type="subcellular location">
    <subcellularLocation>
        <location evidence="1">Nucleus</location>
    </subcellularLocation>
</comment>
<keyword evidence="2" id="KW-0749">Sporulation</keyword>
<evidence type="ECO:0000256" key="3">
    <source>
        <dbReference type="ARBA" id="ARBA00023015"/>
    </source>
</evidence>
<dbReference type="Pfam" id="PF11754">
    <property type="entry name" value="Velvet"/>
    <property type="match status" value="1"/>
</dbReference>
<dbReference type="PANTHER" id="PTHR33572">
    <property type="entry name" value="SPORE DEVELOPMENT REGULATOR VOSA"/>
    <property type="match status" value="1"/>
</dbReference>
<evidence type="ECO:0000256" key="6">
    <source>
        <dbReference type="SAM" id="MobiDB-lite"/>
    </source>
</evidence>
<feature type="compositionally biased region" description="Pro residues" evidence="6">
    <location>
        <begin position="10"/>
        <end position="48"/>
    </location>
</feature>
<dbReference type="PROSITE" id="PS51821">
    <property type="entry name" value="VELVET"/>
    <property type="match status" value="1"/>
</dbReference>
<evidence type="ECO:0000256" key="5">
    <source>
        <dbReference type="ARBA" id="ARBA00023242"/>
    </source>
</evidence>
<dbReference type="InterPro" id="IPR038491">
    <property type="entry name" value="Velvet_dom_sf"/>
</dbReference>
<dbReference type="PANTHER" id="PTHR33572:SF17">
    <property type="entry name" value="SEXUAL DEVELOPMENT REGULATOR VELC"/>
    <property type="match status" value="1"/>
</dbReference>
<reference evidence="8 9" key="1">
    <citation type="journal article" date="2025" name="Microbiol. Resour. Announc.">
        <title>Draft genome sequences for Neonectria magnoliae and Neonectria punicea, canker pathogens of Liriodendron tulipifera and Acer saccharum in West Virginia.</title>
        <authorList>
            <person name="Petronek H.M."/>
            <person name="Kasson M.T."/>
            <person name="Metheny A.M."/>
            <person name="Stauder C.M."/>
            <person name="Lovett B."/>
            <person name="Lynch S.C."/>
            <person name="Garnas J.R."/>
            <person name="Kasson L.R."/>
            <person name="Stajich J.E."/>
        </authorList>
    </citation>
    <scope>NUCLEOTIDE SEQUENCE [LARGE SCALE GENOMIC DNA]</scope>
    <source>
        <strain evidence="8 9">NRRL 64653</strain>
    </source>
</reference>
<name>A0ABR1H348_9HYPO</name>
<dbReference type="Proteomes" id="UP001498476">
    <property type="component" value="Unassembled WGS sequence"/>
</dbReference>
<sequence>MDMSAAPGLGPGPGPGPARVPAPAPPRALAPAPAPPRALAPAPAPAPRVPNQQALPIVPVLLSNAPPRGQHAVPAGPRLDPPSTDASTPGVKYSLRIRQQPMLARACGNGDKDRRPIDPPPILELHIDAPGLTQADVNELLEDNYLVQCKLYDETGTEDVSVFRHADNKPLRRLVNSTVATSYTFRDDDGDNHCFFAFSDLCCRTPGLFRLAFALLKMGPVPPRGRVPYLAEAESDVFTVYTPNDFPTMRPTTELTRYLKKNGCIFARRATRRKNNGEEEDWEEDEDGEEEE</sequence>
<feature type="region of interest" description="Disordered" evidence="6">
    <location>
        <begin position="1"/>
        <end position="50"/>
    </location>
</feature>
<dbReference type="InterPro" id="IPR021740">
    <property type="entry name" value="Velvet"/>
</dbReference>
<protein>
    <recommendedName>
        <fullName evidence="7">Velvet domain-containing protein</fullName>
    </recommendedName>
</protein>
<evidence type="ECO:0000259" key="7">
    <source>
        <dbReference type="PROSITE" id="PS51821"/>
    </source>
</evidence>
<comment type="caution">
    <text evidence="8">The sequence shown here is derived from an EMBL/GenBank/DDBJ whole genome shotgun (WGS) entry which is preliminary data.</text>
</comment>
<feature type="region of interest" description="Disordered" evidence="6">
    <location>
        <begin position="68"/>
        <end position="89"/>
    </location>
</feature>
<gene>
    <name evidence="8" type="ORF">QQX98_005784</name>
</gene>
<evidence type="ECO:0000313" key="8">
    <source>
        <dbReference type="EMBL" id="KAK7415538.1"/>
    </source>
</evidence>
<proteinExistence type="predicted"/>
<dbReference type="Gene3D" id="2.60.40.3960">
    <property type="entry name" value="Velvet domain"/>
    <property type="match status" value="1"/>
</dbReference>
<keyword evidence="9" id="KW-1185">Reference proteome</keyword>
<accession>A0ABR1H348</accession>
<organism evidence="8 9">
    <name type="scientific">Neonectria punicea</name>
    <dbReference type="NCBI Taxonomy" id="979145"/>
    <lineage>
        <taxon>Eukaryota</taxon>
        <taxon>Fungi</taxon>
        <taxon>Dikarya</taxon>
        <taxon>Ascomycota</taxon>
        <taxon>Pezizomycotina</taxon>
        <taxon>Sordariomycetes</taxon>
        <taxon>Hypocreomycetidae</taxon>
        <taxon>Hypocreales</taxon>
        <taxon>Nectriaceae</taxon>
        <taxon>Neonectria</taxon>
    </lineage>
</organism>
<keyword evidence="4" id="KW-0804">Transcription</keyword>
<keyword evidence="3" id="KW-0805">Transcription regulation</keyword>